<evidence type="ECO:0008006" key="3">
    <source>
        <dbReference type="Google" id="ProtNLM"/>
    </source>
</evidence>
<dbReference type="EMBL" id="BAABUK010000002">
    <property type="protein sequence ID" value="GAA5806690.1"/>
    <property type="molecule type" value="Genomic_DNA"/>
</dbReference>
<name>A0ABP9YIK7_9FUNG</name>
<dbReference type="CDD" id="cd21455">
    <property type="entry name" value="DLC-like_DYNLT1_DYNLT3"/>
    <property type="match status" value="1"/>
</dbReference>
<proteinExistence type="predicted"/>
<dbReference type="PANTHER" id="PTHR21255">
    <property type="entry name" value="T-COMPLEX-ASSOCIATED-TESTIS-EXPRESSED 1/ DYNEIN LIGHT CHAIN"/>
    <property type="match status" value="1"/>
</dbReference>
<evidence type="ECO:0000313" key="2">
    <source>
        <dbReference type="Proteomes" id="UP001473302"/>
    </source>
</evidence>
<gene>
    <name evidence="1" type="ORF">MFLAVUS_000038</name>
</gene>
<dbReference type="Proteomes" id="UP001473302">
    <property type="component" value="Unassembled WGS sequence"/>
</dbReference>
<dbReference type="Gene3D" id="3.30.1140.40">
    <property type="entry name" value="Tctex-1"/>
    <property type="match status" value="1"/>
</dbReference>
<keyword evidence="2" id="KW-1185">Reference proteome</keyword>
<dbReference type="InterPro" id="IPR038586">
    <property type="entry name" value="Tctex-1-like_sf"/>
</dbReference>
<dbReference type="Pfam" id="PF03645">
    <property type="entry name" value="Tctex-1"/>
    <property type="match status" value="1"/>
</dbReference>
<protein>
    <recommendedName>
        <fullName evidence="3">Dynein light chain Tctex-type</fullName>
    </recommendedName>
</protein>
<evidence type="ECO:0000313" key="1">
    <source>
        <dbReference type="EMBL" id="GAA5806690.1"/>
    </source>
</evidence>
<organism evidence="1 2">
    <name type="scientific">Mucor flavus</name>
    <dbReference type="NCBI Taxonomy" id="439312"/>
    <lineage>
        <taxon>Eukaryota</taxon>
        <taxon>Fungi</taxon>
        <taxon>Fungi incertae sedis</taxon>
        <taxon>Mucoromycota</taxon>
        <taxon>Mucoromycotina</taxon>
        <taxon>Mucoromycetes</taxon>
        <taxon>Mucorales</taxon>
        <taxon>Mucorineae</taxon>
        <taxon>Mucoraceae</taxon>
        <taxon>Mucor</taxon>
    </lineage>
</organism>
<accession>A0ABP9YIK7</accession>
<reference evidence="1 2" key="1">
    <citation type="submission" date="2024-04" db="EMBL/GenBank/DDBJ databases">
        <title>genome sequences of Mucor flavus KT1a and Helicostylum pulchrum KT1b strains isolated from the surface of a dry-aged beef.</title>
        <authorList>
            <person name="Toyotome T."/>
            <person name="Hosono M."/>
            <person name="Torimaru M."/>
            <person name="Fukuda K."/>
            <person name="Mikami N."/>
        </authorList>
    </citation>
    <scope>NUCLEOTIDE SEQUENCE [LARGE SCALE GENOMIC DNA]</scope>
    <source>
        <strain evidence="1 2">KT1a</strain>
    </source>
</reference>
<dbReference type="InterPro" id="IPR005334">
    <property type="entry name" value="Tctex-1-like"/>
</dbReference>
<sequence length="121" mass="13690">MDNIASNSTEVSGRTEEKKFNSEEVITFIKETVENILGESDYSHAKVPSWNSAVIETILKKMKEDNKNYKYVVTCVILQRNGAGFYAGSSVIWDKNNDNSAGYRHETKAMYAIINVFALRI</sequence>
<comment type="caution">
    <text evidence="1">The sequence shown here is derived from an EMBL/GenBank/DDBJ whole genome shotgun (WGS) entry which is preliminary data.</text>
</comment>
<dbReference type="PANTHER" id="PTHR21255:SF4">
    <property type="entry name" value="DYNEIN LIGHT CHAIN TCTEX-TYPE"/>
    <property type="match status" value="1"/>
</dbReference>